<feature type="transmembrane region" description="Helical" evidence="13">
    <location>
        <begin position="6"/>
        <end position="27"/>
    </location>
</feature>
<keyword evidence="17" id="KW-1185">Reference proteome</keyword>
<evidence type="ECO:0000256" key="14">
    <source>
        <dbReference type="RuleBase" id="RU003848"/>
    </source>
</evidence>
<evidence type="ECO:0000256" key="9">
    <source>
        <dbReference type="ARBA" id="ARBA00023136"/>
    </source>
</evidence>
<comment type="subcellular location">
    <subcellularLocation>
        <location evidence="13">Cell membrane</location>
        <topology evidence="13">Single-pass membrane protein</topology>
    </subcellularLocation>
    <subcellularLocation>
        <location evidence="12">Endomembrane system</location>
        <topology evidence="12">Single-pass membrane protein</topology>
    </subcellularLocation>
</comment>
<evidence type="ECO:0000256" key="2">
    <source>
        <dbReference type="ARBA" id="ARBA00022448"/>
    </source>
</evidence>
<keyword evidence="2 13" id="KW-0813">Transport</keyword>
<keyword evidence="9 13" id="KW-0472">Membrane</keyword>
<keyword evidence="4 13" id="KW-0138">CF(0)</keyword>
<keyword evidence="7 13" id="KW-1133">Transmembrane helix</keyword>
<dbReference type="InterPro" id="IPR028987">
    <property type="entry name" value="ATP_synth_B-like_membr_sf"/>
</dbReference>
<dbReference type="SUPFAM" id="SSF81573">
    <property type="entry name" value="F1F0 ATP synthase subunit B, membrane domain"/>
    <property type="match status" value="1"/>
</dbReference>
<keyword evidence="6 13" id="KW-0375">Hydrogen ion transport</keyword>
<evidence type="ECO:0000256" key="1">
    <source>
        <dbReference type="ARBA" id="ARBA00005513"/>
    </source>
</evidence>
<dbReference type="PANTHER" id="PTHR33445:SF1">
    <property type="entry name" value="ATP SYNTHASE SUBUNIT B"/>
    <property type="match status" value="1"/>
</dbReference>
<organism evidence="16 17">
    <name type="scientific">Paenibacillus chungangensis</name>
    <dbReference type="NCBI Taxonomy" id="696535"/>
    <lineage>
        <taxon>Bacteria</taxon>
        <taxon>Bacillati</taxon>
        <taxon>Bacillota</taxon>
        <taxon>Bacilli</taxon>
        <taxon>Bacillales</taxon>
        <taxon>Paenibacillaceae</taxon>
        <taxon>Paenibacillus</taxon>
    </lineage>
</organism>
<feature type="region of interest" description="Disordered" evidence="15">
    <location>
        <begin position="52"/>
        <end position="71"/>
    </location>
</feature>
<keyword evidence="10 13" id="KW-0066">ATP synthesis</keyword>
<evidence type="ECO:0000256" key="8">
    <source>
        <dbReference type="ARBA" id="ARBA00023065"/>
    </source>
</evidence>
<dbReference type="Pfam" id="PF00430">
    <property type="entry name" value="ATP-synt_B"/>
    <property type="match status" value="1"/>
</dbReference>
<accession>A0ABW3HK39</accession>
<evidence type="ECO:0000313" key="16">
    <source>
        <dbReference type="EMBL" id="MFD0957855.1"/>
    </source>
</evidence>
<comment type="subunit">
    <text evidence="13">F-type ATPases have 2 components, F(1) - the catalytic core - and F(0) - the membrane proton channel. F(1) has five subunits: alpha(3), beta(3), gamma(1), delta(1), epsilon(1). F(0) has three main subunits: a(1), b(2) and c(10-14). The alpha and beta chains form an alternating ring which encloses part of the gamma chain. F(1) is attached to F(0) by a central stalk formed by the gamma and epsilon chains, while a peripheral stalk is formed by the delta and b chains.</text>
</comment>
<evidence type="ECO:0000256" key="6">
    <source>
        <dbReference type="ARBA" id="ARBA00022781"/>
    </source>
</evidence>
<sequence length="160" mass="17820">MEIVFSNTIITIIAFVLLYLALNKWAFGPLFGVMEKRRQLILEQMNTADSSRKQAEASMAEQKAALEQARKEAHQILEQARVTSSKQAEDIVESAKSEANRLKGDALKDIESEKNKAIAALRSEVGGISVQIASKIIEKQVDEKSQEQLVDKYLKEVGSK</sequence>
<name>A0ABW3HK39_9BACL</name>
<evidence type="ECO:0000256" key="11">
    <source>
        <dbReference type="ARBA" id="ARBA00025198"/>
    </source>
</evidence>
<comment type="function">
    <text evidence="11 13">F(1)F(0) ATP synthase produces ATP from ADP in the presence of a proton or sodium gradient. F-type ATPases consist of two structural domains, F(1) containing the extramembraneous catalytic core and F(0) containing the membrane proton channel, linked together by a central stalk and a peripheral stalk. During catalysis, ATP synthesis in the catalytic domain of F(1) is coupled via a rotary mechanism of the central stalk subunits to proton translocation.</text>
</comment>
<comment type="function">
    <text evidence="13">Component of the F(0) channel, it forms part of the peripheral stalk, linking F(1) to F(0).</text>
</comment>
<dbReference type="CDD" id="cd06503">
    <property type="entry name" value="ATP-synt_Fo_b"/>
    <property type="match status" value="1"/>
</dbReference>
<evidence type="ECO:0000256" key="7">
    <source>
        <dbReference type="ARBA" id="ARBA00022989"/>
    </source>
</evidence>
<evidence type="ECO:0000256" key="10">
    <source>
        <dbReference type="ARBA" id="ARBA00023310"/>
    </source>
</evidence>
<evidence type="ECO:0000256" key="15">
    <source>
        <dbReference type="SAM" id="MobiDB-lite"/>
    </source>
</evidence>
<keyword evidence="3 13" id="KW-1003">Cell membrane</keyword>
<keyword evidence="5 13" id="KW-0812">Transmembrane</keyword>
<keyword evidence="8 13" id="KW-0406">Ion transport</keyword>
<dbReference type="EMBL" id="JBHTJZ010000002">
    <property type="protein sequence ID" value="MFD0957855.1"/>
    <property type="molecule type" value="Genomic_DNA"/>
</dbReference>
<evidence type="ECO:0000256" key="13">
    <source>
        <dbReference type="HAMAP-Rule" id="MF_01398"/>
    </source>
</evidence>
<dbReference type="InterPro" id="IPR002146">
    <property type="entry name" value="ATP_synth_b/b'su_bac/chlpt"/>
</dbReference>
<evidence type="ECO:0000256" key="12">
    <source>
        <dbReference type="ARBA" id="ARBA00037847"/>
    </source>
</evidence>
<comment type="similarity">
    <text evidence="1 13 14">Belongs to the ATPase B chain family.</text>
</comment>
<dbReference type="NCBIfam" id="TIGR01144">
    <property type="entry name" value="ATP_synt_b"/>
    <property type="match status" value="1"/>
</dbReference>
<dbReference type="RefSeq" id="WP_377561461.1">
    <property type="nucleotide sequence ID" value="NZ_JBHTJZ010000002.1"/>
</dbReference>
<evidence type="ECO:0000256" key="3">
    <source>
        <dbReference type="ARBA" id="ARBA00022475"/>
    </source>
</evidence>
<dbReference type="InterPro" id="IPR050059">
    <property type="entry name" value="ATP_synthase_B_chain"/>
</dbReference>
<evidence type="ECO:0000313" key="17">
    <source>
        <dbReference type="Proteomes" id="UP001596989"/>
    </source>
</evidence>
<proteinExistence type="inferred from homology"/>
<dbReference type="Gene3D" id="1.20.5.620">
    <property type="entry name" value="F1F0 ATP synthase subunit B, membrane domain"/>
    <property type="match status" value="1"/>
</dbReference>
<dbReference type="InterPro" id="IPR005864">
    <property type="entry name" value="ATP_synth_F0_bsu_bac"/>
</dbReference>
<gene>
    <name evidence="13 16" type="primary">atpF</name>
    <name evidence="16" type="ORF">ACFQ2I_00415</name>
</gene>
<dbReference type="HAMAP" id="MF_01398">
    <property type="entry name" value="ATP_synth_b_bprime"/>
    <property type="match status" value="1"/>
</dbReference>
<protein>
    <recommendedName>
        <fullName evidence="13">ATP synthase subunit b</fullName>
    </recommendedName>
    <alternativeName>
        <fullName evidence="13">ATP synthase F(0) sector subunit b</fullName>
    </alternativeName>
    <alternativeName>
        <fullName evidence="13">ATPase subunit I</fullName>
    </alternativeName>
    <alternativeName>
        <fullName evidence="13">F-type ATPase subunit b</fullName>
        <shortName evidence="13">F-ATPase subunit b</shortName>
    </alternativeName>
</protein>
<reference evidence="17" key="1">
    <citation type="journal article" date="2019" name="Int. J. Syst. Evol. Microbiol.">
        <title>The Global Catalogue of Microorganisms (GCM) 10K type strain sequencing project: providing services to taxonomists for standard genome sequencing and annotation.</title>
        <authorList>
            <consortium name="The Broad Institute Genomics Platform"/>
            <consortium name="The Broad Institute Genome Sequencing Center for Infectious Disease"/>
            <person name="Wu L."/>
            <person name="Ma J."/>
        </authorList>
    </citation>
    <scope>NUCLEOTIDE SEQUENCE [LARGE SCALE GENOMIC DNA]</scope>
    <source>
        <strain evidence="17">CCUG 59129</strain>
    </source>
</reference>
<dbReference type="PANTHER" id="PTHR33445">
    <property type="entry name" value="ATP SYNTHASE SUBUNIT B', CHLOROPLASTIC"/>
    <property type="match status" value="1"/>
</dbReference>
<evidence type="ECO:0000256" key="4">
    <source>
        <dbReference type="ARBA" id="ARBA00022547"/>
    </source>
</evidence>
<evidence type="ECO:0000256" key="5">
    <source>
        <dbReference type="ARBA" id="ARBA00022692"/>
    </source>
</evidence>
<dbReference type="Proteomes" id="UP001596989">
    <property type="component" value="Unassembled WGS sequence"/>
</dbReference>
<comment type="caution">
    <text evidence="16">The sequence shown here is derived from an EMBL/GenBank/DDBJ whole genome shotgun (WGS) entry which is preliminary data.</text>
</comment>